<dbReference type="PROSITE" id="PS01128">
    <property type="entry name" value="SHIKIMATE_KINASE"/>
    <property type="match status" value="1"/>
</dbReference>
<comment type="subunit">
    <text evidence="11">Monomer.</text>
</comment>
<keyword evidence="11" id="KW-0479">Metal-binding</keyword>
<comment type="subcellular location">
    <subcellularLocation>
        <location evidence="11">Cytoplasm</location>
    </subcellularLocation>
</comment>
<name>A0A937IEU8_9GAMM</name>
<dbReference type="GO" id="GO:0005524">
    <property type="term" value="F:ATP binding"/>
    <property type="evidence" value="ECO:0007669"/>
    <property type="project" value="UniProtKB-UniRule"/>
</dbReference>
<dbReference type="InterPro" id="IPR031322">
    <property type="entry name" value="Shikimate/glucono_kinase"/>
</dbReference>
<keyword evidence="4 11" id="KW-0028">Amino-acid biosynthesis</keyword>
<comment type="caution">
    <text evidence="11">Lacks conserved residue(s) required for the propagation of feature annotation.</text>
</comment>
<dbReference type="AlphaFoldDB" id="A0A937IEU8"/>
<dbReference type="SUPFAM" id="SSF52540">
    <property type="entry name" value="P-loop containing nucleoside triphosphate hydrolases"/>
    <property type="match status" value="1"/>
</dbReference>
<evidence type="ECO:0000256" key="10">
    <source>
        <dbReference type="ARBA" id="ARBA00048567"/>
    </source>
</evidence>
<dbReference type="InterPro" id="IPR023000">
    <property type="entry name" value="Shikimate_kinase_CS"/>
</dbReference>
<evidence type="ECO:0000256" key="7">
    <source>
        <dbReference type="ARBA" id="ARBA00022777"/>
    </source>
</evidence>
<keyword evidence="6 11" id="KW-0547">Nucleotide-binding</keyword>
<sequence length="166" mass="19026">MSIFLVGMMGSGKSSVGIKLSEILQKDFVDLDSMIEHDFGSKIADIFHVFGEEKFRDLESEALRQLCGYPNIVVATGGGVLKREHNVSLLLDKRVYFLDANPEKLYQRASKRKFKRPKMKDLSLEGFIELYNERRNLYSSVANVTIDVDELRPMQIAKKIKQYESN</sequence>
<dbReference type="HAMAP" id="MF_00109">
    <property type="entry name" value="Shikimate_kinase"/>
    <property type="match status" value="1"/>
</dbReference>
<comment type="pathway">
    <text evidence="1 11">Metabolic intermediate biosynthesis; chorismate biosynthesis; chorismate from D-erythrose 4-phosphate and phosphoenolpyruvate: step 5/7.</text>
</comment>
<comment type="similarity">
    <text evidence="2 11">Belongs to the shikimate kinase family.</text>
</comment>
<evidence type="ECO:0000256" key="5">
    <source>
        <dbReference type="ARBA" id="ARBA00022679"/>
    </source>
</evidence>
<keyword evidence="9 11" id="KW-0057">Aromatic amino acid biosynthesis</keyword>
<evidence type="ECO:0000256" key="3">
    <source>
        <dbReference type="ARBA" id="ARBA00012154"/>
    </source>
</evidence>
<dbReference type="GO" id="GO:0000287">
    <property type="term" value="F:magnesium ion binding"/>
    <property type="evidence" value="ECO:0007669"/>
    <property type="project" value="UniProtKB-UniRule"/>
</dbReference>
<dbReference type="GO" id="GO:0008652">
    <property type="term" value="P:amino acid biosynthetic process"/>
    <property type="evidence" value="ECO:0007669"/>
    <property type="project" value="UniProtKB-KW"/>
</dbReference>
<feature type="binding site" evidence="11">
    <location>
        <position position="116"/>
    </location>
    <ligand>
        <name>ATP</name>
        <dbReference type="ChEBI" id="CHEBI:30616"/>
    </ligand>
</feature>
<evidence type="ECO:0000313" key="13">
    <source>
        <dbReference type="Proteomes" id="UP000704935"/>
    </source>
</evidence>
<feature type="binding site" evidence="11">
    <location>
        <position position="32"/>
    </location>
    <ligand>
        <name>substrate</name>
    </ligand>
</feature>
<accession>A0A937IEU8</accession>
<feature type="binding site" evidence="11">
    <location>
        <position position="14"/>
    </location>
    <ligand>
        <name>Mg(2+)</name>
        <dbReference type="ChEBI" id="CHEBI:18420"/>
    </ligand>
</feature>
<evidence type="ECO:0000256" key="2">
    <source>
        <dbReference type="ARBA" id="ARBA00006997"/>
    </source>
</evidence>
<evidence type="ECO:0000256" key="9">
    <source>
        <dbReference type="ARBA" id="ARBA00023141"/>
    </source>
</evidence>
<dbReference type="GO" id="GO:0005829">
    <property type="term" value="C:cytosol"/>
    <property type="evidence" value="ECO:0007669"/>
    <property type="project" value="TreeGrafter"/>
</dbReference>
<comment type="caution">
    <text evidence="12">The sequence shown here is derived from an EMBL/GenBank/DDBJ whole genome shotgun (WGS) entry which is preliminary data.</text>
</comment>
<dbReference type="EMBL" id="JADHQA010000003">
    <property type="protein sequence ID" value="MBL6819843.1"/>
    <property type="molecule type" value="Genomic_DNA"/>
</dbReference>
<dbReference type="PRINTS" id="PR01100">
    <property type="entry name" value="SHIKIMTKNASE"/>
</dbReference>
<gene>
    <name evidence="11" type="primary">aroK</name>
    <name evidence="12" type="ORF">ISQ61_01190</name>
</gene>
<dbReference type="GO" id="GO:0009073">
    <property type="term" value="P:aromatic amino acid family biosynthetic process"/>
    <property type="evidence" value="ECO:0007669"/>
    <property type="project" value="UniProtKB-KW"/>
</dbReference>
<keyword evidence="11" id="KW-0460">Magnesium</keyword>
<evidence type="ECO:0000313" key="12">
    <source>
        <dbReference type="EMBL" id="MBL6819843.1"/>
    </source>
</evidence>
<reference evidence="12" key="1">
    <citation type="submission" date="2020-10" db="EMBL/GenBank/DDBJ databases">
        <title>Microbiome of the Black Sea water column analyzed by genome centric metagenomics.</title>
        <authorList>
            <person name="Cabello-Yeves P.J."/>
            <person name="Callieri C."/>
            <person name="Picazo A."/>
            <person name="Mehrshad M."/>
            <person name="Haro-Moreno J.M."/>
            <person name="Roda-Garcia J."/>
            <person name="Dzembekova N."/>
            <person name="Slabakova V."/>
            <person name="Slabakova N."/>
            <person name="Moncheva S."/>
            <person name="Rodriguez-Valera F."/>
        </authorList>
    </citation>
    <scope>NUCLEOTIDE SEQUENCE</scope>
    <source>
        <strain evidence="12">BS307-5m-G47</strain>
    </source>
</reference>
<comment type="catalytic activity">
    <reaction evidence="10 11">
        <text>shikimate + ATP = 3-phosphoshikimate + ADP + H(+)</text>
        <dbReference type="Rhea" id="RHEA:13121"/>
        <dbReference type="ChEBI" id="CHEBI:15378"/>
        <dbReference type="ChEBI" id="CHEBI:30616"/>
        <dbReference type="ChEBI" id="CHEBI:36208"/>
        <dbReference type="ChEBI" id="CHEBI:145989"/>
        <dbReference type="ChEBI" id="CHEBI:456216"/>
        <dbReference type="EC" id="2.7.1.71"/>
    </reaction>
</comment>
<evidence type="ECO:0000256" key="4">
    <source>
        <dbReference type="ARBA" id="ARBA00022605"/>
    </source>
</evidence>
<evidence type="ECO:0000256" key="6">
    <source>
        <dbReference type="ARBA" id="ARBA00022741"/>
    </source>
</evidence>
<feature type="binding site" evidence="11">
    <location>
        <position position="78"/>
    </location>
    <ligand>
        <name>substrate</name>
    </ligand>
</feature>
<dbReference type="GO" id="GO:0004765">
    <property type="term" value="F:shikimate kinase activity"/>
    <property type="evidence" value="ECO:0007669"/>
    <property type="project" value="UniProtKB-UniRule"/>
</dbReference>
<dbReference type="Gene3D" id="3.40.50.300">
    <property type="entry name" value="P-loop containing nucleotide triphosphate hydrolases"/>
    <property type="match status" value="1"/>
</dbReference>
<dbReference type="GO" id="GO:0009423">
    <property type="term" value="P:chorismate biosynthetic process"/>
    <property type="evidence" value="ECO:0007669"/>
    <property type="project" value="UniProtKB-UniRule"/>
</dbReference>
<keyword evidence="11" id="KW-0963">Cytoplasm</keyword>
<comment type="function">
    <text evidence="11">Catalyzes the specific phosphorylation of the 3-hydroxyl group of shikimic acid using ATP as a cosubstrate.</text>
</comment>
<evidence type="ECO:0000256" key="11">
    <source>
        <dbReference type="HAMAP-Rule" id="MF_00109"/>
    </source>
</evidence>
<dbReference type="Proteomes" id="UP000704935">
    <property type="component" value="Unassembled WGS sequence"/>
</dbReference>
<dbReference type="CDD" id="cd00464">
    <property type="entry name" value="SK"/>
    <property type="match status" value="1"/>
</dbReference>
<organism evidence="12 13">
    <name type="scientific">SAR86 cluster bacterium</name>
    <dbReference type="NCBI Taxonomy" id="2030880"/>
    <lineage>
        <taxon>Bacteria</taxon>
        <taxon>Pseudomonadati</taxon>
        <taxon>Pseudomonadota</taxon>
        <taxon>Gammaproteobacteria</taxon>
        <taxon>SAR86 cluster</taxon>
    </lineage>
</organism>
<dbReference type="PANTHER" id="PTHR21087">
    <property type="entry name" value="SHIKIMATE KINASE"/>
    <property type="match status" value="1"/>
</dbReference>
<comment type="cofactor">
    <cofactor evidence="11">
        <name>Mg(2+)</name>
        <dbReference type="ChEBI" id="CHEBI:18420"/>
    </cofactor>
    <text evidence="11">Binds 1 Mg(2+) ion per subunit.</text>
</comment>
<keyword evidence="5 11" id="KW-0808">Transferase</keyword>
<dbReference type="Pfam" id="PF01202">
    <property type="entry name" value="SKI"/>
    <property type="match status" value="1"/>
</dbReference>
<keyword evidence="7 11" id="KW-0418">Kinase</keyword>
<feature type="binding site" evidence="11">
    <location>
        <position position="134"/>
    </location>
    <ligand>
        <name>substrate</name>
    </ligand>
</feature>
<dbReference type="InterPro" id="IPR000623">
    <property type="entry name" value="Shikimate_kinase/TSH1"/>
</dbReference>
<dbReference type="PANTHER" id="PTHR21087:SF16">
    <property type="entry name" value="SHIKIMATE KINASE 1, CHLOROPLASTIC"/>
    <property type="match status" value="1"/>
</dbReference>
<keyword evidence="8 11" id="KW-0067">ATP-binding</keyword>
<feature type="binding site" evidence="11">
    <location>
        <position position="56"/>
    </location>
    <ligand>
        <name>substrate</name>
    </ligand>
</feature>
<evidence type="ECO:0000256" key="1">
    <source>
        <dbReference type="ARBA" id="ARBA00004842"/>
    </source>
</evidence>
<dbReference type="InterPro" id="IPR027417">
    <property type="entry name" value="P-loop_NTPase"/>
</dbReference>
<evidence type="ECO:0000256" key="8">
    <source>
        <dbReference type="ARBA" id="ARBA00022840"/>
    </source>
</evidence>
<feature type="binding site" evidence="11">
    <location>
        <begin position="10"/>
        <end position="15"/>
    </location>
    <ligand>
        <name>ATP</name>
        <dbReference type="ChEBI" id="CHEBI:30616"/>
    </ligand>
</feature>
<protein>
    <recommendedName>
        <fullName evidence="3 11">Shikimate kinase</fullName>
        <shortName evidence="11">SK</shortName>
        <ecNumber evidence="3 11">2.7.1.71</ecNumber>
    </recommendedName>
</protein>
<dbReference type="EC" id="2.7.1.71" evidence="3 11"/>
<proteinExistence type="inferred from homology"/>